<dbReference type="PROSITE" id="PS50943">
    <property type="entry name" value="HTH_CROC1"/>
    <property type="match status" value="1"/>
</dbReference>
<dbReference type="EMBL" id="CP136336">
    <property type="protein sequence ID" value="WOB10851.1"/>
    <property type="molecule type" value="Genomic_DNA"/>
</dbReference>
<proteinExistence type="predicted"/>
<dbReference type="Gene3D" id="1.10.260.40">
    <property type="entry name" value="lambda repressor-like DNA-binding domains"/>
    <property type="match status" value="1"/>
</dbReference>
<evidence type="ECO:0000313" key="2">
    <source>
        <dbReference type="EMBL" id="WOB10851.1"/>
    </source>
</evidence>
<dbReference type="SUPFAM" id="SSF47413">
    <property type="entry name" value="lambda repressor-like DNA-binding domains"/>
    <property type="match status" value="1"/>
</dbReference>
<keyword evidence="3" id="KW-1185">Reference proteome</keyword>
<accession>A0ABZ0D256</accession>
<sequence length="109" mass="12761">MPKSLYSRHNEIFLTLLRDSRESVQLRQADLALLVGRDQTTVSRVETGERRLDVLQLRQWLRALGVDFLAFMNELERRLGESPILETVHRLPPATPLVELTSVERRRKR</sequence>
<evidence type="ECO:0000313" key="3">
    <source>
        <dbReference type="Proteomes" id="UP001303946"/>
    </source>
</evidence>
<dbReference type="InterPro" id="IPR001387">
    <property type="entry name" value="Cro/C1-type_HTH"/>
</dbReference>
<dbReference type="SMART" id="SM00530">
    <property type="entry name" value="HTH_XRE"/>
    <property type="match status" value="1"/>
</dbReference>
<dbReference type="RefSeq" id="WP_257824300.1">
    <property type="nucleotide sequence ID" value="NZ_CP136336.1"/>
</dbReference>
<dbReference type="CDD" id="cd00093">
    <property type="entry name" value="HTH_XRE"/>
    <property type="match status" value="1"/>
</dbReference>
<feature type="domain" description="HTH cro/C1-type" evidence="1">
    <location>
        <begin position="17"/>
        <end position="71"/>
    </location>
</feature>
<dbReference type="Pfam" id="PF01381">
    <property type="entry name" value="HTH_3"/>
    <property type="match status" value="1"/>
</dbReference>
<name>A0ABZ0D256_9BURK</name>
<gene>
    <name evidence="2" type="ORF">RXV79_12540</name>
</gene>
<protein>
    <submittedName>
        <fullName evidence="2">Helix-turn-helix transcriptional regulator</fullName>
    </submittedName>
</protein>
<reference evidence="2 3" key="1">
    <citation type="submission" date="2023-10" db="EMBL/GenBank/DDBJ databases">
        <title>Bacteria for the degradation of biodegradable plastic PBAT(Polybutylene adipate terephthalate).</title>
        <authorList>
            <person name="Weon H.-Y."/>
            <person name="Yeon J."/>
        </authorList>
    </citation>
    <scope>NUCLEOTIDE SEQUENCE [LARGE SCALE GENOMIC DNA]</scope>
    <source>
        <strain evidence="2 3">SBD 7-3</strain>
    </source>
</reference>
<dbReference type="Proteomes" id="UP001303946">
    <property type="component" value="Chromosome"/>
</dbReference>
<evidence type="ECO:0000259" key="1">
    <source>
        <dbReference type="PROSITE" id="PS50943"/>
    </source>
</evidence>
<dbReference type="InterPro" id="IPR010982">
    <property type="entry name" value="Lambda_DNA-bd_dom_sf"/>
</dbReference>
<organism evidence="2 3">
    <name type="scientific">Piscinibacter gummiphilus</name>
    <dbReference type="NCBI Taxonomy" id="946333"/>
    <lineage>
        <taxon>Bacteria</taxon>
        <taxon>Pseudomonadati</taxon>
        <taxon>Pseudomonadota</taxon>
        <taxon>Betaproteobacteria</taxon>
        <taxon>Burkholderiales</taxon>
        <taxon>Sphaerotilaceae</taxon>
        <taxon>Piscinibacter</taxon>
    </lineage>
</organism>